<evidence type="ECO:0000313" key="2">
    <source>
        <dbReference type="EMBL" id="MBM7590463.1"/>
    </source>
</evidence>
<dbReference type="RefSeq" id="WP_204518214.1">
    <property type="nucleotide sequence ID" value="NZ_BAABIN010000002.1"/>
</dbReference>
<dbReference type="Pfam" id="PF11181">
    <property type="entry name" value="YflT"/>
    <property type="match status" value="1"/>
</dbReference>
<protein>
    <submittedName>
        <fullName evidence="2">Holliday junction resolvasome RuvABC DNA-binding subunit</fullName>
    </submittedName>
</protein>
<reference evidence="2" key="1">
    <citation type="submission" date="2021-01" db="EMBL/GenBank/DDBJ databases">
        <title>Genomic Encyclopedia of Type Strains, Phase IV (KMG-IV): sequencing the most valuable type-strain genomes for metagenomic binning, comparative biology and taxonomic classification.</title>
        <authorList>
            <person name="Goeker M."/>
        </authorList>
    </citation>
    <scope>NUCLEOTIDE SEQUENCE</scope>
    <source>
        <strain evidence="2">DSM 25523</strain>
    </source>
</reference>
<evidence type="ECO:0000313" key="3">
    <source>
        <dbReference type="Proteomes" id="UP000717624"/>
    </source>
</evidence>
<dbReference type="GO" id="GO:0003677">
    <property type="term" value="F:DNA binding"/>
    <property type="evidence" value="ECO:0007669"/>
    <property type="project" value="UniProtKB-KW"/>
</dbReference>
<comment type="caution">
    <text evidence="2">The sequence shown here is derived from an EMBL/GenBank/DDBJ whole genome shotgun (WGS) entry which is preliminary data.</text>
</comment>
<name>A0A939BSH2_9BACL</name>
<keyword evidence="2" id="KW-0238">DNA-binding</keyword>
<dbReference type="Proteomes" id="UP000717624">
    <property type="component" value="Unassembled WGS sequence"/>
</dbReference>
<gene>
    <name evidence="2" type="ORF">JOD01_002067</name>
</gene>
<dbReference type="EMBL" id="JAFBEB010000006">
    <property type="protein sequence ID" value="MBM7590463.1"/>
    <property type="molecule type" value="Genomic_DNA"/>
</dbReference>
<sequence length="128" mass="15009">MISATKPFVKFHKYDQALVADVQALNSSGYAKDDIHVLRYNAERYHPNRQDEHYKYKTKMEEVIGDIDSKAHFFQHSGKEFRTKLEHLGFTEDEAESLFNELQETDYTCLLVVRNLRDDIIDLNSPPQ</sequence>
<keyword evidence="3" id="KW-1185">Reference proteome</keyword>
<dbReference type="InterPro" id="IPR025889">
    <property type="entry name" value="GSP17M-like_dom"/>
</dbReference>
<evidence type="ECO:0000259" key="1">
    <source>
        <dbReference type="Pfam" id="PF11181"/>
    </source>
</evidence>
<proteinExistence type="predicted"/>
<accession>A0A939BSH2</accession>
<dbReference type="AlphaFoldDB" id="A0A939BSH2"/>
<feature type="domain" description="General stress protein 17M-like" evidence="1">
    <location>
        <begin position="7"/>
        <end position="104"/>
    </location>
</feature>
<organism evidence="2 3">
    <name type="scientific">Brevibacillus fulvus</name>
    <dbReference type="NCBI Taxonomy" id="1125967"/>
    <lineage>
        <taxon>Bacteria</taxon>
        <taxon>Bacillati</taxon>
        <taxon>Bacillota</taxon>
        <taxon>Bacilli</taxon>
        <taxon>Bacillales</taxon>
        <taxon>Paenibacillaceae</taxon>
        <taxon>Brevibacillus</taxon>
    </lineage>
</organism>